<proteinExistence type="predicted"/>
<keyword evidence="1" id="KW-0812">Transmembrane</keyword>
<dbReference type="Proteomes" id="UP000297245">
    <property type="component" value="Unassembled WGS sequence"/>
</dbReference>
<dbReference type="OrthoDB" id="3174319at2759"/>
<accession>A0A4S8MLC5</accession>
<dbReference type="EMBL" id="ML179065">
    <property type="protein sequence ID" value="THV03637.1"/>
    <property type="molecule type" value="Genomic_DNA"/>
</dbReference>
<protein>
    <recommendedName>
        <fullName evidence="4">Family A G protein-coupled receptor-like protein</fullName>
    </recommendedName>
</protein>
<feature type="transmembrane region" description="Helical" evidence="1">
    <location>
        <begin position="60"/>
        <end position="81"/>
    </location>
</feature>
<keyword evidence="1" id="KW-0472">Membrane</keyword>
<gene>
    <name evidence="2" type="ORF">K435DRAFT_962348</name>
</gene>
<sequence length="345" mass="37872">MPLQQTQASLPLSDGDILMFKTWFLEIALTSLLLGVQGTLSIAVLCIFVTQGIPLSKAKLALSFVTFMMFLASFSSLVMMIEGFMLQIPFEGYNPRSSISLMRRLNIGNNSMSRLSYDTIGDIVVVWRAWVLFPQRLPAKIALSICLMGSFVGVFLETGLLVKRVIKNPDTRGGDASVMMVAVPLILTNFTATTLIGFKAWDHFQGVQDNLGLTNKSSTKVLKILMLLIVSGLLYLAIWVGYLALGLTQESSNMIAQEVYLAIMPELVAIYPLLIILSVAHESKKPDSVNDMSLSQSIQFASVQTSKSGVHDFGGESQLAFPAVRINHSTEVERNVIEVVPWSLS</sequence>
<feature type="transmembrane region" description="Helical" evidence="1">
    <location>
        <begin position="221"/>
        <end position="247"/>
    </location>
</feature>
<feature type="transmembrane region" description="Helical" evidence="1">
    <location>
        <begin position="141"/>
        <end position="166"/>
    </location>
</feature>
<evidence type="ECO:0000256" key="1">
    <source>
        <dbReference type="SAM" id="Phobius"/>
    </source>
</evidence>
<feature type="transmembrane region" description="Helical" evidence="1">
    <location>
        <begin position="23"/>
        <end position="48"/>
    </location>
</feature>
<keyword evidence="3" id="KW-1185">Reference proteome</keyword>
<feature type="transmembrane region" description="Helical" evidence="1">
    <location>
        <begin position="259"/>
        <end position="280"/>
    </location>
</feature>
<name>A0A4S8MLC5_DENBC</name>
<keyword evidence="1" id="KW-1133">Transmembrane helix</keyword>
<evidence type="ECO:0000313" key="2">
    <source>
        <dbReference type="EMBL" id="THV03637.1"/>
    </source>
</evidence>
<evidence type="ECO:0008006" key="4">
    <source>
        <dbReference type="Google" id="ProtNLM"/>
    </source>
</evidence>
<dbReference type="AlphaFoldDB" id="A0A4S8MLC5"/>
<feature type="transmembrane region" description="Helical" evidence="1">
    <location>
        <begin position="178"/>
        <end position="201"/>
    </location>
</feature>
<evidence type="ECO:0000313" key="3">
    <source>
        <dbReference type="Proteomes" id="UP000297245"/>
    </source>
</evidence>
<organism evidence="2 3">
    <name type="scientific">Dendrothele bispora (strain CBS 962.96)</name>
    <dbReference type="NCBI Taxonomy" id="1314807"/>
    <lineage>
        <taxon>Eukaryota</taxon>
        <taxon>Fungi</taxon>
        <taxon>Dikarya</taxon>
        <taxon>Basidiomycota</taxon>
        <taxon>Agaricomycotina</taxon>
        <taxon>Agaricomycetes</taxon>
        <taxon>Agaricomycetidae</taxon>
        <taxon>Agaricales</taxon>
        <taxon>Agaricales incertae sedis</taxon>
        <taxon>Dendrothele</taxon>
    </lineage>
</organism>
<reference evidence="2 3" key="1">
    <citation type="journal article" date="2019" name="Nat. Ecol. Evol.">
        <title>Megaphylogeny resolves global patterns of mushroom evolution.</title>
        <authorList>
            <person name="Varga T."/>
            <person name="Krizsan K."/>
            <person name="Foldi C."/>
            <person name="Dima B."/>
            <person name="Sanchez-Garcia M."/>
            <person name="Sanchez-Ramirez S."/>
            <person name="Szollosi G.J."/>
            <person name="Szarkandi J.G."/>
            <person name="Papp V."/>
            <person name="Albert L."/>
            <person name="Andreopoulos W."/>
            <person name="Angelini C."/>
            <person name="Antonin V."/>
            <person name="Barry K.W."/>
            <person name="Bougher N.L."/>
            <person name="Buchanan P."/>
            <person name="Buyck B."/>
            <person name="Bense V."/>
            <person name="Catcheside P."/>
            <person name="Chovatia M."/>
            <person name="Cooper J."/>
            <person name="Damon W."/>
            <person name="Desjardin D."/>
            <person name="Finy P."/>
            <person name="Geml J."/>
            <person name="Haridas S."/>
            <person name="Hughes K."/>
            <person name="Justo A."/>
            <person name="Karasinski D."/>
            <person name="Kautmanova I."/>
            <person name="Kiss B."/>
            <person name="Kocsube S."/>
            <person name="Kotiranta H."/>
            <person name="LaButti K.M."/>
            <person name="Lechner B.E."/>
            <person name="Liimatainen K."/>
            <person name="Lipzen A."/>
            <person name="Lukacs Z."/>
            <person name="Mihaltcheva S."/>
            <person name="Morgado L.N."/>
            <person name="Niskanen T."/>
            <person name="Noordeloos M.E."/>
            <person name="Ohm R.A."/>
            <person name="Ortiz-Santana B."/>
            <person name="Ovrebo C."/>
            <person name="Racz N."/>
            <person name="Riley R."/>
            <person name="Savchenko A."/>
            <person name="Shiryaev A."/>
            <person name="Soop K."/>
            <person name="Spirin V."/>
            <person name="Szebenyi C."/>
            <person name="Tomsovsky M."/>
            <person name="Tulloss R.E."/>
            <person name="Uehling J."/>
            <person name="Grigoriev I.V."/>
            <person name="Vagvolgyi C."/>
            <person name="Papp T."/>
            <person name="Martin F.M."/>
            <person name="Miettinen O."/>
            <person name="Hibbett D.S."/>
            <person name="Nagy L.G."/>
        </authorList>
    </citation>
    <scope>NUCLEOTIDE SEQUENCE [LARGE SCALE GENOMIC DNA]</scope>
    <source>
        <strain evidence="2 3">CBS 962.96</strain>
    </source>
</reference>